<evidence type="ECO:0000256" key="1">
    <source>
        <dbReference type="SAM" id="MobiDB-lite"/>
    </source>
</evidence>
<feature type="compositionally biased region" description="Low complexity" evidence="1">
    <location>
        <begin position="128"/>
        <end position="141"/>
    </location>
</feature>
<feature type="region of interest" description="Disordered" evidence="1">
    <location>
        <begin position="182"/>
        <end position="215"/>
    </location>
</feature>
<dbReference type="EMBL" id="JROU02001608">
    <property type="protein sequence ID" value="OEH75845.1"/>
    <property type="molecule type" value="Genomic_DNA"/>
</dbReference>
<dbReference type="InParanoid" id="A0A1D3CXB1"/>
<feature type="compositionally biased region" description="Basic and acidic residues" evidence="1">
    <location>
        <begin position="193"/>
        <end position="202"/>
    </location>
</feature>
<dbReference type="VEuPathDB" id="ToxoDB:LOC34624577"/>
<organism evidence="2 3">
    <name type="scientific">Cyclospora cayetanensis</name>
    <dbReference type="NCBI Taxonomy" id="88456"/>
    <lineage>
        <taxon>Eukaryota</taxon>
        <taxon>Sar</taxon>
        <taxon>Alveolata</taxon>
        <taxon>Apicomplexa</taxon>
        <taxon>Conoidasida</taxon>
        <taxon>Coccidia</taxon>
        <taxon>Eucoccidiorida</taxon>
        <taxon>Eimeriorina</taxon>
        <taxon>Eimeriidae</taxon>
        <taxon>Cyclospora</taxon>
    </lineage>
</organism>
<name>A0A1D3CXB1_9EIME</name>
<accession>A0A1D3CXB1</accession>
<protein>
    <submittedName>
        <fullName evidence="2">Uncharacterized protein</fullName>
    </submittedName>
</protein>
<reference evidence="2 3" key="1">
    <citation type="journal article" date="2016" name="BMC Genomics">
        <title>Comparative genomics reveals Cyclospora cayetanensis possesses coccidia-like metabolism and invasion components but unique surface antigens.</title>
        <authorList>
            <person name="Liu S."/>
            <person name="Wang L."/>
            <person name="Zheng H."/>
            <person name="Xu Z."/>
            <person name="Roellig D.M."/>
            <person name="Li N."/>
            <person name="Frace M.A."/>
            <person name="Tang K."/>
            <person name="Arrowood M.J."/>
            <person name="Moss D.M."/>
            <person name="Zhang L."/>
            <person name="Feng Y."/>
            <person name="Xiao L."/>
        </authorList>
    </citation>
    <scope>NUCLEOTIDE SEQUENCE [LARGE SCALE GENOMIC DNA]</scope>
    <source>
        <strain evidence="2 3">CHN_HEN01</strain>
    </source>
</reference>
<feature type="region of interest" description="Disordered" evidence="1">
    <location>
        <begin position="128"/>
        <end position="159"/>
    </location>
</feature>
<feature type="compositionally biased region" description="Acidic residues" evidence="1">
    <location>
        <begin position="150"/>
        <end position="159"/>
    </location>
</feature>
<comment type="caution">
    <text evidence="2">The sequence shown here is derived from an EMBL/GenBank/DDBJ whole genome shotgun (WGS) entry which is preliminary data.</text>
</comment>
<dbReference type="AlphaFoldDB" id="A0A1D3CXB1"/>
<sequence length="428" mass="45778">MDSEAAGERGPRGPSQEAPKDVSRLLLADALKLLRESEPRKKFAEAEGDPVGYDLTLQDAATIAGVLRQFVYFCGYRTVAAAAASALAAETAADGSLLLPDIAAAHQRRQFEAALTEAERHMQEWADAAAEEAGSAAADSAAPKRSPAEVFDEEEEAEELDIEGYDLHRQWLQCLGAAERGRGSRNAADDEAEGRSSTHTDSEGEISDGSSDSSQEDCTGVLWLEGRAVGGVDCLAVACSALLQQHDTGPLLLLSLLLQHVHPVTLSFVRSSLTERLCGGKGQTCDLMAVELLSLWLAALADAADAQQQGQPLQGRQMGRVDRLRERAVLAAACLERFKESDLKVVCVALKTALSSKLPLQQRGDALRCCSLLLIIYGYHCFTVPGPSCSPSATRSLGYVPPLRRFSALPSLIHGLNVASNPPFDPWT</sequence>
<gene>
    <name evidence="2" type="ORF">cyc_09082</name>
</gene>
<proteinExistence type="predicted"/>
<feature type="region of interest" description="Disordered" evidence="1">
    <location>
        <begin position="1"/>
        <end position="22"/>
    </location>
</feature>
<evidence type="ECO:0000313" key="2">
    <source>
        <dbReference type="EMBL" id="OEH75845.1"/>
    </source>
</evidence>
<feature type="compositionally biased region" description="Basic and acidic residues" evidence="1">
    <location>
        <begin position="1"/>
        <end position="11"/>
    </location>
</feature>
<evidence type="ECO:0000313" key="3">
    <source>
        <dbReference type="Proteomes" id="UP000095192"/>
    </source>
</evidence>
<keyword evidence="3" id="KW-1185">Reference proteome</keyword>
<dbReference type="Proteomes" id="UP000095192">
    <property type="component" value="Unassembled WGS sequence"/>
</dbReference>
<dbReference type="VEuPathDB" id="ToxoDB:cyc_09082"/>